<evidence type="ECO:0000256" key="4">
    <source>
        <dbReference type="ARBA" id="ARBA00022801"/>
    </source>
</evidence>
<proteinExistence type="inferred from homology"/>
<keyword evidence="3 6" id="KW-0732">Signal</keyword>
<evidence type="ECO:0000256" key="1">
    <source>
        <dbReference type="ARBA" id="ARBA00011079"/>
    </source>
</evidence>
<dbReference type="GO" id="GO:0005764">
    <property type="term" value="C:lysosome"/>
    <property type="evidence" value="ECO:0007669"/>
    <property type="project" value="TreeGrafter"/>
</dbReference>
<dbReference type="EMBL" id="BFAA01011240">
    <property type="protein sequence ID" value="GCB75718.1"/>
    <property type="molecule type" value="Genomic_DNA"/>
</dbReference>
<dbReference type="GO" id="GO:0070008">
    <property type="term" value="F:serine-type exopeptidase activity"/>
    <property type="evidence" value="ECO:0007669"/>
    <property type="project" value="InterPro"/>
</dbReference>
<keyword evidence="4" id="KW-0378">Hydrolase</keyword>
<evidence type="ECO:0008006" key="9">
    <source>
        <dbReference type="Google" id="ProtNLM"/>
    </source>
</evidence>
<sequence length="364" mass="41358">MWLLLITALLAPHLGSAGRNMWLIKERVQRSRELRLEKHLWENWKALPAEGKGDWVVPKEGLFPQPLDHFNRRNNGTFQQRYWVNAGLWEQQRGPVFLFIGGEGALTPYSVLAGEHVDLARKYRALLVSLEHRYYGASINPDGLSDQNIQLLSSQQALADLATFHEFIKQQYALTRNNRWICFGGSYPGSLSAWFRLKFPHLVFAAVASSAPVRAQLDFTGYNEEYMDGMELPCVDNSHRNVLEQLRSTEVKPFGVGVRQWYYQTCGEFGYYQTCEDKGCPFSRWLTLRSQVNICAQVFGIDPGSVQAGVNFTNDYYGADHPASSRIIFVNDGTTLRDPSEVTSQESAPRMYVANLARVCPPIH</sequence>
<keyword evidence="8" id="KW-1185">Reference proteome</keyword>
<dbReference type="InterPro" id="IPR042269">
    <property type="entry name" value="Ser_carbopepase_S28_SKS"/>
</dbReference>
<comment type="similarity">
    <text evidence="1">Belongs to the peptidase S28 family.</text>
</comment>
<dbReference type="PANTHER" id="PTHR11010:SF11">
    <property type="entry name" value="THYMUS-SPECIFIC SERINE PROTEASE"/>
    <property type="match status" value="1"/>
</dbReference>
<dbReference type="SUPFAM" id="SSF53474">
    <property type="entry name" value="alpha/beta-Hydrolases"/>
    <property type="match status" value="1"/>
</dbReference>
<gene>
    <name evidence="7" type="ORF">scyTo_0017378</name>
</gene>
<dbReference type="AlphaFoldDB" id="A0A401PRG3"/>
<dbReference type="OrthoDB" id="1735038at2759"/>
<dbReference type="Proteomes" id="UP000288216">
    <property type="component" value="Unassembled WGS sequence"/>
</dbReference>
<protein>
    <recommendedName>
        <fullName evidence="9">Thymus-specific serine protease</fullName>
    </recommendedName>
</protein>
<dbReference type="InterPro" id="IPR029058">
    <property type="entry name" value="AB_hydrolase_fold"/>
</dbReference>
<dbReference type="GO" id="GO:0005768">
    <property type="term" value="C:endosome"/>
    <property type="evidence" value="ECO:0007669"/>
    <property type="project" value="TreeGrafter"/>
</dbReference>
<reference evidence="7 8" key="1">
    <citation type="journal article" date="2018" name="Nat. Ecol. Evol.">
        <title>Shark genomes provide insights into elasmobranch evolution and the origin of vertebrates.</title>
        <authorList>
            <person name="Hara Y"/>
            <person name="Yamaguchi K"/>
            <person name="Onimaru K"/>
            <person name="Kadota M"/>
            <person name="Koyanagi M"/>
            <person name="Keeley SD"/>
            <person name="Tatsumi K"/>
            <person name="Tanaka K"/>
            <person name="Motone F"/>
            <person name="Kageyama Y"/>
            <person name="Nozu R"/>
            <person name="Adachi N"/>
            <person name="Nishimura O"/>
            <person name="Nakagawa R"/>
            <person name="Tanegashima C"/>
            <person name="Kiyatake I"/>
            <person name="Matsumoto R"/>
            <person name="Murakumo K"/>
            <person name="Nishida K"/>
            <person name="Terakita A"/>
            <person name="Kuratani S"/>
            <person name="Sato K"/>
            <person name="Hyodo S Kuraku.S."/>
        </authorList>
    </citation>
    <scope>NUCLEOTIDE SEQUENCE [LARGE SCALE GENOMIC DNA]</scope>
</reference>
<keyword evidence="2" id="KW-0645">Protease</keyword>
<dbReference type="GO" id="GO:0006508">
    <property type="term" value="P:proteolysis"/>
    <property type="evidence" value="ECO:0007669"/>
    <property type="project" value="UniProtKB-KW"/>
</dbReference>
<accession>A0A401PRG3</accession>
<dbReference type="Gene3D" id="1.20.120.980">
    <property type="entry name" value="Serine carboxypeptidase S28, SKS domain"/>
    <property type="match status" value="1"/>
</dbReference>
<evidence type="ECO:0000256" key="6">
    <source>
        <dbReference type="SAM" id="SignalP"/>
    </source>
</evidence>
<evidence type="ECO:0000313" key="7">
    <source>
        <dbReference type="EMBL" id="GCB75718.1"/>
    </source>
</evidence>
<evidence type="ECO:0000313" key="8">
    <source>
        <dbReference type="Proteomes" id="UP000288216"/>
    </source>
</evidence>
<feature type="signal peptide" evidence="6">
    <location>
        <begin position="1"/>
        <end position="17"/>
    </location>
</feature>
<organism evidence="7 8">
    <name type="scientific">Scyliorhinus torazame</name>
    <name type="common">Cloudy catshark</name>
    <name type="synonym">Catulus torazame</name>
    <dbReference type="NCBI Taxonomy" id="75743"/>
    <lineage>
        <taxon>Eukaryota</taxon>
        <taxon>Metazoa</taxon>
        <taxon>Chordata</taxon>
        <taxon>Craniata</taxon>
        <taxon>Vertebrata</taxon>
        <taxon>Chondrichthyes</taxon>
        <taxon>Elasmobranchii</taxon>
        <taxon>Galeomorphii</taxon>
        <taxon>Galeoidea</taxon>
        <taxon>Carcharhiniformes</taxon>
        <taxon>Scyliorhinidae</taxon>
        <taxon>Scyliorhinus</taxon>
    </lineage>
</organism>
<dbReference type="OMA" id="THEISPW"/>
<comment type="caution">
    <text evidence="7">The sequence shown here is derived from an EMBL/GenBank/DDBJ whole genome shotgun (WGS) entry which is preliminary data.</text>
</comment>
<dbReference type="Pfam" id="PF05577">
    <property type="entry name" value="Peptidase_S28"/>
    <property type="match status" value="2"/>
</dbReference>
<keyword evidence="5" id="KW-0325">Glycoprotein</keyword>
<dbReference type="InterPro" id="IPR008758">
    <property type="entry name" value="Peptidase_S28"/>
</dbReference>
<feature type="chain" id="PRO_5019146915" description="Thymus-specific serine protease" evidence="6">
    <location>
        <begin position="18"/>
        <end position="364"/>
    </location>
</feature>
<dbReference type="Gene3D" id="3.40.50.1820">
    <property type="entry name" value="alpha/beta hydrolase"/>
    <property type="match status" value="2"/>
</dbReference>
<name>A0A401PRG3_SCYTO</name>
<dbReference type="PANTHER" id="PTHR11010">
    <property type="entry name" value="PROTEASE S28 PRO-X CARBOXYPEPTIDASE-RELATED"/>
    <property type="match status" value="1"/>
</dbReference>
<dbReference type="STRING" id="75743.A0A401PRG3"/>
<evidence type="ECO:0000256" key="3">
    <source>
        <dbReference type="ARBA" id="ARBA00022729"/>
    </source>
</evidence>
<evidence type="ECO:0000256" key="5">
    <source>
        <dbReference type="ARBA" id="ARBA00023180"/>
    </source>
</evidence>
<dbReference type="GO" id="GO:0008239">
    <property type="term" value="F:dipeptidyl-peptidase activity"/>
    <property type="evidence" value="ECO:0007669"/>
    <property type="project" value="TreeGrafter"/>
</dbReference>
<evidence type="ECO:0000256" key="2">
    <source>
        <dbReference type="ARBA" id="ARBA00022670"/>
    </source>
</evidence>